<gene>
    <name evidence="1" type="ORF">C1645_827898</name>
</gene>
<reference evidence="1 2" key="1">
    <citation type="submission" date="2018-06" db="EMBL/GenBank/DDBJ databases">
        <title>Comparative genomics reveals the genomic features of Rhizophagus irregularis, R. cerebriforme, R. diaphanum and Gigaspora rosea, and their symbiotic lifestyle signature.</title>
        <authorList>
            <person name="Morin E."/>
            <person name="San Clemente H."/>
            <person name="Chen E.C.H."/>
            <person name="De La Providencia I."/>
            <person name="Hainaut M."/>
            <person name="Kuo A."/>
            <person name="Kohler A."/>
            <person name="Murat C."/>
            <person name="Tang N."/>
            <person name="Roy S."/>
            <person name="Loubradou J."/>
            <person name="Henrissat B."/>
            <person name="Grigoriev I.V."/>
            <person name="Corradi N."/>
            <person name="Roux C."/>
            <person name="Martin F.M."/>
        </authorList>
    </citation>
    <scope>NUCLEOTIDE SEQUENCE [LARGE SCALE GENOMIC DNA]</scope>
    <source>
        <strain evidence="1 2">DAOM 227022</strain>
    </source>
</reference>
<proteinExistence type="predicted"/>
<protein>
    <submittedName>
        <fullName evidence="1">Uncharacterized protein</fullName>
    </submittedName>
</protein>
<accession>A0A397SMW4</accession>
<evidence type="ECO:0000313" key="2">
    <source>
        <dbReference type="Proteomes" id="UP000265703"/>
    </source>
</evidence>
<comment type="caution">
    <text evidence="1">The sequence shown here is derived from an EMBL/GenBank/DDBJ whole genome shotgun (WGS) entry which is preliminary data.</text>
</comment>
<dbReference type="EMBL" id="QKYT01000312">
    <property type="protein sequence ID" value="RIA87368.1"/>
    <property type="molecule type" value="Genomic_DNA"/>
</dbReference>
<sequence length="104" mass="11808">MSSQASLPASPTSIIEEIFTKIILDVIKDFNTEELIKDEIKILHKKKIAGPDFFNMTKEDFAKDISDEDATGQVDYVIKSLEDLLCITEENSRNIKIRYAQNLA</sequence>
<keyword evidence="2" id="KW-1185">Reference proteome</keyword>
<dbReference type="AlphaFoldDB" id="A0A397SMW4"/>
<dbReference type="Proteomes" id="UP000265703">
    <property type="component" value="Unassembled WGS sequence"/>
</dbReference>
<organism evidence="1 2">
    <name type="scientific">Glomus cerebriforme</name>
    <dbReference type="NCBI Taxonomy" id="658196"/>
    <lineage>
        <taxon>Eukaryota</taxon>
        <taxon>Fungi</taxon>
        <taxon>Fungi incertae sedis</taxon>
        <taxon>Mucoromycota</taxon>
        <taxon>Glomeromycotina</taxon>
        <taxon>Glomeromycetes</taxon>
        <taxon>Glomerales</taxon>
        <taxon>Glomeraceae</taxon>
        <taxon>Glomus</taxon>
    </lineage>
</organism>
<evidence type="ECO:0000313" key="1">
    <source>
        <dbReference type="EMBL" id="RIA87368.1"/>
    </source>
</evidence>
<dbReference type="OrthoDB" id="2403793at2759"/>
<name>A0A397SMW4_9GLOM</name>